<feature type="transmembrane region" description="Helical" evidence="5">
    <location>
        <begin position="236"/>
        <end position="258"/>
    </location>
</feature>
<keyword evidence="4 5" id="KW-0472">Membrane</keyword>
<dbReference type="AlphaFoldDB" id="A0A369T952"/>
<dbReference type="NCBIfam" id="TIGR00367">
    <property type="entry name" value="calcium/sodium antiporter"/>
    <property type="match status" value="1"/>
</dbReference>
<dbReference type="InterPro" id="IPR044880">
    <property type="entry name" value="NCX_ion-bd_dom_sf"/>
</dbReference>
<dbReference type="InterPro" id="IPR004837">
    <property type="entry name" value="NaCa_Exmemb"/>
</dbReference>
<evidence type="ECO:0000256" key="3">
    <source>
        <dbReference type="ARBA" id="ARBA00022989"/>
    </source>
</evidence>
<evidence type="ECO:0000256" key="4">
    <source>
        <dbReference type="ARBA" id="ARBA00023136"/>
    </source>
</evidence>
<feature type="transmembrane region" description="Helical" evidence="5">
    <location>
        <begin position="270"/>
        <end position="286"/>
    </location>
</feature>
<accession>A0A369T952</accession>
<dbReference type="GO" id="GO:0008273">
    <property type="term" value="F:calcium, potassium:sodium antiporter activity"/>
    <property type="evidence" value="ECO:0007669"/>
    <property type="project" value="TreeGrafter"/>
</dbReference>
<dbReference type="Proteomes" id="UP000253941">
    <property type="component" value="Unassembled WGS sequence"/>
</dbReference>
<gene>
    <name evidence="7" type="ORF">DRB17_11515</name>
</gene>
<keyword evidence="2 5" id="KW-0812">Transmembrane</keyword>
<feature type="domain" description="Sodium/calcium exchanger membrane region" evidence="6">
    <location>
        <begin position="171"/>
        <end position="312"/>
    </location>
</feature>
<evidence type="ECO:0000313" key="8">
    <source>
        <dbReference type="Proteomes" id="UP000253941"/>
    </source>
</evidence>
<feature type="transmembrane region" description="Helical" evidence="5">
    <location>
        <begin position="71"/>
        <end position="89"/>
    </location>
</feature>
<evidence type="ECO:0000259" key="6">
    <source>
        <dbReference type="Pfam" id="PF01699"/>
    </source>
</evidence>
<organism evidence="7 8">
    <name type="scientific">Ferruginivarius sediminum</name>
    <dbReference type="NCBI Taxonomy" id="2661937"/>
    <lineage>
        <taxon>Bacteria</taxon>
        <taxon>Pseudomonadati</taxon>
        <taxon>Pseudomonadota</taxon>
        <taxon>Alphaproteobacteria</taxon>
        <taxon>Rhodospirillales</taxon>
        <taxon>Rhodospirillaceae</taxon>
        <taxon>Ferruginivarius</taxon>
    </lineage>
</organism>
<feature type="transmembrane region" description="Helical" evidence="5">
    <location>
        <begin position="298"/>
        <end position="317"/>
    </location>
</feature>
<dbReference type="GO" id="GO:0006874">
    <property type="term" value="P:intracellular calcium ion homeostasis"/>
    <property type="evidence" value="ECO:0007669"/>
    <property type="project" value="TreeGrafter"/>
</dbReference>
<feature type="transmembrane region" description="Helical" evidence="5">
    <location>
        <begin position="168"/>
        <end position="185"/>
    </location>
</feature>
<keyword evidence="3 5" id="KW-1133">Transmembrane helix</keyword>
<keyword evidence="8" id="KW-1185">Reference proteome</keyword>
<dbReference type="GO" id="GO:0005262">
    <property type="term" value="F:calcium channel activity"/>
    <property type="evidence" value="ECO:0007669"/>
    <property type="project" value="TreeGrafter"/>
</dbReference>
<evidence type="ECO:0000256" key="1">
    <source>
        <dbReference type="ARBA" id="ARBA00004141"/>
    </source>
</evidence>
<proteinExistence type="predicted"/>
<sequence length="323" mass="33449">MDYALAIGGFVLLFLGGESLVRGAVGLAQRLDTSPLFTGLVVVGFGTSAPEFVVCLEAALRGQYDITVGNIVGSNIANIMLILGLAALVQPVISRPSILRRDGFAMLAASVLLVGLAFAGGISRWMAVAMLAVLIGFIAYCFRGERNNGGVKGYEHEIEDLGRLPHRLPLALLASAIGIAALVFGSRMLVGGATGIARDAGVSEAVIGVTLVAVGTSLPELAAALVAALRRHADVALGNVLGSNVFNVFGMLALTALIEPVAISRGFLTLDLWVMLGVSCLLLVFMKTGDRVNRMESGVLLAGYAVYVALLLGPYGTAAAMHL</sequence>
<dbReference type="EMBL" id="QPMH01000009">
    <property type="protein sequence ID" value="RDD61808.1"/>
    <property type="molecule type" value="Genomic_DNA"/>
</dbReference>
<comment type="caution">
    <text evidence="7">The sequence shown here is derived from an EMBL/GenBank/DDBJ whole genome shotgun (WGS) entry which is preliminary data.</text>
</comment>
<feature type="transmembrane region" description="Helical" evidence="5">
    <location>
        <begin position="101"/>
        <end position="119"/>
    </location>
</feature>
<dbReference type="PANTHER" id="PTHR10846">
    <property type="entry name" value="SODIUM/POTASSIUM/CALCIUM EXCHANGER"/>
    <property type="match status" value="1"/>
</dbReference>
<dbReference type="Pfam" id="PF01699">
    <property type="entry name" value="Na_Ca_ex"/>
    <property type="match status" value="2"/>
</dbReference>
<dbReference type="Gene3D" id="1.20.1420.30">
    <property type="entry name" value="NCX, central ion-binding region"/>
    <property type="match status" value="1"/>
</dbReference>
<name>A0A369T952_9PROT</name>
<feature type="transmembrane region" description="Helical" evidence="5">
    <location>
        <begin position="205"/>
        <end position="229"/>
    </location>
</feature>
<evidence type="ECO:0000256" key="5">
    <source>
        <dbReference type="SAM" id="Phobius"/>
    </source>
</evidence>
<feature type="domain" description="Sodium/calcium exchanger membrane region" evidence="6">
    <location>
        <begin position="4"/>
        <end position="142"/>
    </location>
</feature>
<protein>
    <submittedName>
        <fullName evidence="7">Sodium:calcium antiporter</fullName>
    </submittedName>
</protein>
<reference evidence="7 8" key="1">
    <citation type="submission" date="2018-07" db="EMBL/GenBank/DDBJ databases">
        <title>Venubactetium sediminum gen. nov., sp. nov., isolated from a marine solar saltern.</title>
        <authorList>
            <person name="Wang S."/>
        </authorList>
    </citation>
    <scope>NUCLEOTIDE SEQUENCE [LARGE SCALE GENOMIC DNA]</scope>
    <source>
        <strain evidence="7 8">WD2A32</strain>
    </source>
</reference>
<dbReference type="InterPro" id="IPR004481">
    <property type="entry name" value="K/Na/Ca-exchanger"/>
</dbReference>
<evidence type="ECO:0000313" key="7">
    <source>
        <dbReference type="EMBL" id="RDD61808.1"/>
    </source>
</evidence>
<dbReference type="RefSeq" id="WP_114582350.1">
    <property type="nucleotide sequence ID" value="NZ_QPMH01000009.1"/>
</dbReference>
<comment type="subcellular location">
    <subcellularLocation>
        <location evidence="1">Membrane</location>
        <topology evidence="1">Multi-pass membrane protein</topology>
    </subcellularLocation>
</comment>
<evidence type="ECO:0000256" key="2">
    <source>
        <dbReference type="ARBA" id="ARBA00022692"/>
    </source>
</evidence>
<dbReference type="PANTHER" id="PTHR10846:SF8">
    <property type="entry name" value="INNER MEMBRANE PROTEIN YRBG"/>
    <property type="match status" value="1"/>
</dbReference>
<dbReference type="GO" id="GO:0005886">
    <property type="term" value="C:plasma membrane"/>
    <property type="evidence" value="ECO:0007669"/>
    <property type="project" value="TreeGrafter"/>
</dbReference>